<evidence type="ECO:0000256" key="7">
    <source>
        <dbReference type="ARBA" id="ARBA00023136"/>
    </source>
</evidence>
<dbReference type="GO" id="GO:0017119">
    <property type="term" value="C:Golgi transport complex"/>
    <property type="evidence" value="ECO:0007669"/>
    <property type="project" value="InterPro"/>
</dbReference>
<dbReference type="PANTHER" id="PTHR21443">
    <property type="entry name" value="CONSERVED OLIGOMERIC GOLGI COMPLEX COMPONENT 7"/>
    <property type="match status" value="1"/>
</dbReference>
<keyword evidence="4" id="KW-0813">Transport</keyword>
<dbReference type="Proteomes" id="UP000675881">
    <property type="component" value="Chromosome 5"/>
</dbReference>
<sequence>MDVRVFSKSDFDVNTWINDSLSQEGGGVDSAPDKTASTLVMKLQLLIAKLNGNLEEESGFLIGSLPRVLREAESLGQETQLLKSKMQAVQKEMEETKEEELIHLDTLKDRIQILRNAVQEADNWSVLTQDIQSLLSSETPLSLEFIDKFTSLQNSLKILAHVPDYGDRLKQLEGLKNQMEARVSPLLIQAFNNDDFENAKFFHSMFIVMERGNQLNPVVQLKTGQLFRKSFLSTKLLGELLLCMEELEVTLTLHFIEHAKKFLSKDSTESQKALDQHDLYLLDHDGRQKLEKFYFLVKQGKSYPILNDSIQLVTGMLEDLQSATFKILFHSIQEELNIIPSLPIWKVNQYGPKEVDLPDCSFSPQEYITKIGQYLMTLPQHLEPYMSDDNIALSRSLQECLFPYSGSISPNDVPPVDFILGCIATATCECYMEEILKISSLPKKCDQATFYRHWLFT</sequence>
<organism evidence="9 10">
    <name type="scientific">Lepeophtheirus salmonis</name>
    <name type="common">Salmon louse</name>
    <name type="synonym">Caligus salmonis</name>
    <dbReference type="NCBI Taxonomy" id="72036"/>
    <lineage>
        <taxon>Eukaryota</taxon>
        <taxon>Metazoa</taxon>
        <taxon>Ecdysozoa</taxon>
        <taxon>Arthropoda</taxon>
        <taxon>Crustacea</taxon>
        <taxon>Multicrustacea</taxon>
        <taxon>Hexanauplia</taxon>
        <taxon>Copepoda</taxon>
        <taxon>Siphonostomatoida</taxon>
        <taxon>Caligidae</taxon>
        <taxon>Lepeophtheirus</taxon>
    </lineage>
</organism>
<proteinExistence type="inferred from homology"/>
<evidence type="ECO:0000256" key="5">
    <source>
        <dbReference type="ARBA" id="ARBA00022927"/>
    </source>
</evidence>
<dbReference type="GO" id="GO:0006886">
    <property type="term" value="P:intracellular protein transport"/>
    <property type="evidence" value="ECO:0007669"/>
    <property type="project" value="InterPro"/>
</dbReference>
<keyword evidence="5" id="KW-0653">Protein transport</keyword>
<dbReference type="PANTHER" id="PTHR21443:SF0">
    <property type="entry name" value="CONSERVED OLIGOMERIC GOLGI COMPLEX SUBUNIT 7"/>
    <property type="match status" value="1"/>
</dbReference>
<dbReference type="GO" id="GO:0006890">
    <property type="term" value="P:retrograde vesicle-mediated transport, Golgi to endoplasmic reticulum"/>
    <property type="evidence" value="ECO:0007669"/>
    <property type="project" value="TreeGrafter"/>
</dbReference>
<evidence type="ECO:0000313" key="10">
    <source>
        <dbReference type="Proteomes" id="UP000675881"/>
    </source>
</evidence>
<keyword evidence="7" id="KW-0472">Membrane</keyword>
<keyword evidence="6" id="KW-0333">Golgi apparatus</keyword>
<evidence type="ECO:0000313" key="9">
    <source>
        <dbReference type="EMBL" id="CAF2956651.1"/>
    </source>
</evidence>
<dbReference type="InterPro" id="IPR019335">
    <property type="entry name" value="COG7"/>
</dbReference>
<dbReference type="GO" id="GO:0000139">
    <property type="term" value="C:Golgi membrane"/>
    <property type="evidence" value="ECO:0007669"/>
    <property type="project" value="UniProtKB-SubCell"/>
</dbReference>
<evidence type="ECO:0000256" key="8">
    <source>
        <dbReference type="ARBA" id="ARBA00031345"/>
    </source>
</evidence>
<dbReference type="GO" id="GO:0007030">
    <property type="term" value="P:Golgi organization"/>
    <property type="evidence" value="ECO:0007669"/>
    <property type="project" value="TreeGrafter"/>
</dbReference>
<keyword evidence="10" id="KW-1185">Reference proteome</keyword>
<reference evidence="9" key="1">
    <citation type="submission" date="2021-02" db="EMBL/GenBank/DDBJ databases">
        <authorList>
            <person name="Bekaert M."/>
        </authorList>
    </citation>
    <scope>NUCLEOTIDE SEQUENCE</scope>
    <source>
        <strain evidence="9">IoA-00</strain>
    </source>
</reference>
<dbReference type="OrthoDB" id="245173at2759"/>
<dbReference type="EMBL" id="HG994584">
    <property type="protein sequence ID" value="CAF2956651.1"/>
    <property type="molecule type" value="Genomic_DNA"/>
</dbReference>
<evidence type="ECO:0000256" key="6">
    <source>
        <dbReference type="ARBA" id="ARBA00023034"/>
    </source>
</evidence>
<protein>
    <recommendedName>
        <fullName evidence="3">Conserved oligomeric Golgi complex subunit 7</fullName>
    </recommendedName>
    <alternativeName>
        <fullName evidence="8">Component of oligomeric Golgi complex 7</fullName>
    </alternativeName>
</protein>
<accession>A0A7R8D069</accession>
<evidence type="ECO:0000256" key="1">
    <source>
        <dbReference type="ARBA" id="ARBA00004395"/>
    </source>
</evidence>
<comment type="similarity">
    <text evidence="2">Belongs to the COG7 family.</text>
</comment>
<evidence type="ECO:0000256" key="4">
    <source>
        <dbReference type="ARBA" id="ARBA00022448"/>
    </source>
</evidence>
<evidence type="ECO:0000256" key="3">
    <source>
        <dbReference type="ARBA" id="ARBA00020984"/>
    </source>
</evidence>
<evidence type="ECO:0000256" key="2">
    <source>
        <dbReference type="ARBA" id="ARBA00005831"/>
    </source>
</evidence>
<dbReference type="Pfam" id="PF10191">
    <property type="entry name" value="COG7"/>
    <property type="match status" value="2"/>
</dbReference>
<dbReference type="AlphaFoldDB" id="A0A7R8D069"/>
<comment type="subcellular location">
    <subcellularLocation>
        <location evidence="1">Golgi apparatus membrane</location>
        <topology evidence="1">Peripheral membrane protein</topology>
    </subcellularLocation>
</comment>
<name>A0A7R8D069_LEPSM</name>
<gene>
    <name evidence="9" type="ORF">LSAA_10493</name>
</gene>